<comment type="subcellular location">
    <subcellularLocation>
        <location evidence="1 9">Cell membrane</location>
        <topology evidence="1 9">Multi-pass membrane protein</topology>
    </subcellularLocation>
</comment>
<proteinExistence type="inferred from homology"/>
<keyword evidence="5 9" id="KW-0812">Transmembrane</keyword>
<protein>
    <submittedName>
        <fullName evidence="11">Putative aliphatic sulfonates transport permease protein SsuC</fullName>
    </submittedName>
</protein>
<reference evidence="11 12" key="1">
    <citation type="submission" date="2016-09" db="EMBL/GenBank/DDBJ databases">
        <title>Metabolic pathway, cell adaptation mechanisms and a novel monoxygenase revealed through proteogenomic-transcription analysis of a Sphingomonas haloaromaticamans strain degrading the fungicide ortho-phenylphenol.</title>
        <authorList>
            <person name="Perruchon C."/>
            <person name="Papadopoulou E.S."/>
            <person name="Rousidou C."/>
            <person name="Vasileiadis S."/>
            <person name="Tanou G."/>
            <person name="Amoutzias G."/>
            <person name="Molassiotis A."/>
            <person name="Karpouzas D.G."/>
        </authorList>
    </citation>
    <scope>NUCLEOTIDE SEQUENCE [LARGE SCALE GENOMIC DNA]</scope>
    <source>
        <strain evidence="11 12">P3</strain>
    </source>
</reference>
<keyword evidence="6 9" id="KW-1133">Transmembrane helix</keyword>
<keyword evidence="12" id="KW-1185">Reference proteome</keyword>
<evidence type="ECO:0000256" key="1">
    <source>
        <dbReference type="ARBA" id="ARBA00004651"/>
    </source>
</evidence>
<comment type="caution">
    <text evidence="11">The sequence shown here is derived from an EMBL/GenBank/DDBJ whole genome shotgun (WGS) entry which is preliminary data.</text>
</comment>
<dbReference type="GO" id="GO:0042918">
    <property type="term" value="P:alkanesulfonate transmembrane transport"/>
    <property type="evidence" value="ECO:0007669"/>
    <property type="project" value="UniProtKB-ARBA"/>
</dbReference>
<comment type="function">
    <text evidence="8">Probably part of an ABC transporter complex. Probably responsible for the translocation of the substrate across the membrane.</text>
</comment>
<feature type="transmembrane region" description="Helical" evidence="9">
    <location>
        <begin position="114"/>
        <end position="135"/>
    </location>
</feature>
<evidence type="ECO:0000256" key="9">
    <source>
        <dbReference type="RuleBase" id="RU363032"/>
    </source>
</evidence>
<dbReference type="CDD" id="cd06261">
    <property type="entry name" value="TM_PBP2"/>
    <property type="match status" value="1"/>
</dbReference>
<dbReference type="PANTHER" id="PTHR30151">
    <property type="entry name" value="ALKANE SULFONATE ABC TRANSPORTER-RELATED, MEMBRANE SUBUNIT"/>
    <property type="match status" value="1"/>
</dbReference>
<dbReference type="AlphaFoldDB" id="A0A1S1HB40"/>
<keyword evidence="4" id="KW-1003">Cell membrane</keyword>
<dbReference type="OrthoDB" id="9799271at2"/>
<dbReference type="RefSeq" id="WP_015459842.1">
    <property type="nucleotide sequence ID" value="NZ_MIPT01000001.1"/>
</dbReference>
<evidence type="ECO:0000256" key="7">
    <source>
        <dbReference type="ARBA" id="ARBA00023136"/>
    </source>
</evidence>
<gene>
    <name evidence="11" type="primary">ssuC_2</name>
    <name evidence="11" type="ORF">BHE75_01283</name>
</gene>
<accession>A0A1S1HB40</accession>
<evidence type="ECO:0000256" key="8">
    <source>
        <dbReference type="ARBA" id="ARBA00056719"/>
    </source>
</evidence>
<evidence type="ECO:0000313" key="11">
    <source>
        <dbReference type="EMBL" id="OHT19298.1"/>
    </source>
</evidence>
<feature type="transmembrane region" description="Helical" evidence="9">
    <location>
        <begin position="27"/>
        <end position="47"/>
    </location>
</feature>
<dbReference type="SUPFAM" id="SSF161098">
    <property type="entry name" value="MetI-like"/>
    <property type="match status" value="1"/>
</dbReference>
<evidence type="ECO:0000313" key="12">
    <source>
        <dbReference type="Proteomes" id="UP000179467"/>
    </source>
</evidence>
<dbReference type="Gene3D" id="1.10.3720.10">
    <property type="entry name" value="MetI-like"/>
    <property type="match status" value="1"/>
</dbReference>
<comment type="similarity">
    <text evidence="2 9">Belongs to the binding-protein-dependent transport system permease family.</text>
</comment>
<dbReference type="InterPro" id="IPR035906">
    <property type="entry name" value="MetI-like_sf"/>
</dbReference>
<keyword evidence="7 9" id="KW-0472">Membrane</keyword>
<dbReference type="PANTHER" id="PTHR30151:SF25">
    <property type="entry name" value="TAURINE TRANSPORT SYSTEM PERMEASE PROTEIN TAUC"/>
    <property type="match status" value="1"/>
</dbReference>
<feature type="transmembrane region" description="Helical" evidence="9">
    <location>
        <begin position="185"/>
        <end position="211"/>
    </location>
</feature>
<dbReference type="PROSITE" id="PS50928">
    <property type="entry name" value="ABC_TM1"/>
    <property type="match status" value="1"/>
</dbReference>
<keyword evidence="3 9" id="KW-0813">Transport</keyword>
<name>A0A1S1HB40_9SPHN</name>
<sequence>MASRAADFPVAGGAGAGFRFRLPPVGAVVPLVALLMAWQIACLTGLFPPQVLVPPSGVARALVDMTQSGELQRHVGDSLFRLTVGFAIGAVAGMAFGAVIALSRLAEAALSPLFMTLWQVPVIAFVPMMVMFLGIDEPFKLAVVAIAAFFPMALATFDGIRGVPRNWFEVAKVYRLRLPQLIRRILLPATVPAVLTGLRVSLTRAWVVLVAAELLAADSGIGQMMEMGRQLFQIDVVLAGVMVSGLIGFLLDRGARWVESRATRWRAA</sequence>
<feature type="transmembrane region" description="Helical" evidence="9">
    <location>
        <begin position="141"/>
        <end position="164"/>
    </location>
</feature>
<evidence type="ECO:0000256" key="2">
    <source>
        <dbReference type="ARBA" id="ARBA00009306"/>
    </source>
</evidence>
<dbReference type="GO" id="GO:0010438">
    <property type="term" value="P:cellular response to sulfur starvation"/>
    <property type="evidence" value="ECO:0007669"/>
    <property type="project" value="TreeGrafter"/>
</dbReference>
<evidence type="ECO:0000256" key="5">
    <source>
        <dbReference type="ARBA" id="ARBA00022692"/>
    </source>
</evidence>
<evidence type="ECO:0000259" key="10">
    <source>
        <dbReference type="PROSITE" id="PS50928"/>
    </source>
</evidence>
<evidence type="ECO:0000256" key="3">
    <source>
        <dbReference type="ARBA" id="ARBA00022448"/>
    </source>
</evidence>
<dbReference type="Proteomes" id="UP000179467">
    <property type="component" value="Unassembled WGS sequence"/>
</dbReference>
<evidence type="ECO:0000256" key="4">
    <source>
        <dbReference type="ARBA" id="ARBA00022475"/>
    </source>
</evidence>
<dbReference type="EMBL" id="MIPT01000001">
    <property type="protein sequence ID" value="OHT19298.1"/>
    <property type="molecule type" value="Genomic_DNA"/>
</dbReference>
<dbReference type="GO" id="GO:0005886">
    <property type="term" value="C:plasma membrane"/>
    <property type="evidence" value="ECO:0007669"/>
    <property type="project" value="UniProtKB-SubCell"/>
</dbReference>
<feature type="transmembrane region" description="Helical" evidence="9">
    <location>
        <begin position="231"/>
        <end position="251"/>
    </location>
</feature>
<feature type="domain" description="ABC transmembrane type-1" evidence="10">
    <location>
        <begin position="75"/>
        <end position="255"/>
    </location>
</feature>
<feature type="transmembrane region" description="Helical" evidence="9">
    <location>
        <begin position="79"/>
        <end position="102"/>
    </location>
</feature>
<evidence type="ECO:0000256" key="6">
    <source>
        <dbReference type="ARBA" id="ARBA00022989"/>
    </source>
</evidence>
<organism evidence="11 12">
    <name type="scientific">Edaphosphingomonas haloaromaticamans</name>
    <dbReference type="NCBI Taxonomy" id="653954"/>
    <lineage>
        <taxon>Bacteria</taxon>
        <taxon>Pseudomonadati</taxon>
        <taxon>Pseudomonadota</taxon>
        <taxon>Alphaproteobacteria</taxon>
        <taxon>Sphingomonadales</taxon>
        <taxon>Rhizorhabdaceae</taxon>
        <taxon>Edaphosphingomonas</taxon>
    </lineage>
</organism>
<dbReference type="FunFam" id="1.10.3720.10:FF:000003">
    <property type="entry name" value="Aliphatic sulfonate ABC transporter permease"/>
    <property type="match status" value="1"/>
</dbReference>
<dbReference type="Pfam" id="PF00528">
    <property type="entry name" value="BPD_transp_1"/>
    <property type="match status" value="1"/>
</dbReference>
<dbReference type="InterPro" id="IPR000515">
    <property type="entry name" value="MetI-like"/>
</dbReference>